<dbReference type="EMBL" id="KV921343">
    <property type="protein sequence ID" value="ORE17914.1"/>
    <property type="molecule type" value="Genomic_DNA"/>
</dbReference>
<evidence type="ECO:0000313" key="2">
    <source>
        <dbReference type="Proteomes" id="UP000242381"/>
    </source>
</evidence>
<dbReference type="Proteomes" id="UP000242381">
    <property type="component" value="Unassembled WGS sequence"/>
</dbReference>
<gene>
    <name evidence="1" type="ORF">BCV71DRAFT_123176</name>
</gene>
<accession>A0A1X0S0Y9</accession>
<protein>
    <submittedName>
        <fullName evidence="1">Uncharacterized protein</fullName>
    </submittedName>
</protein>
<dbReference type="InterPro" id="IPR029000">
    <property type="entry name" value="Cyclophilin-like_dom_sf"/>
</dbReference>
<name>A0A1X0S0Y9_RHIZD</name>
<sequence length="84" mass="9263">MVLGQITNFVMSSCKVTPHVVSQGSARSINLLVHILLKGKPEMIHKISAMLTLYRMDVVKKFESYGSQSGRPTKKITIADCGEL</sequence>
<organism evidence="1 2">
    <name type="scientific">Rhizopus microsporus</name>
    <dbReference type="NCBI Taxonomy" id="58291"/>
    <lineage>
        <taxon>Eukaryota</taxon>
        <taxon>Fungi</taxon>
        <taxon>Fungi incertae sedis</taxon>
        <taxon>Mucoromycota</taxon>
        <taxon>Mucoromycotina</taxon>
        <taxon>Mucoromycetes</taxon>
        <taxon>Mucorales</taxon>
        <taxon>Mucorineae</taxon>
        <taxon>Rhizopodaceae</taxon>
        <taxon>Rhizopus</taxon>
    </lineage>
</organism>
<dbReference type="AlphaFoldDB" id="A0A1X0S0Y9"/>
<dbReference type="SUPFAM" id="SSF50891">
    <property type="entry name" value="Cyclophilin-like"/>
    <property type="match status" value="1"/>
</dbReference>
<evidence type="ECO:0000313" key="1">
    <source>
        <dbReference type="EMBL" id="ORE17914.1"/>
    </source>
</evidence>
<reference evidence="1 2" key="1">
    <citation type="journal article" date="2016" name="Proc. Natl. Acad. Sci. U.S.A.">
        <title>Lipid metabolic changes in an early divergent fungus govern the establishment of a mutualistic symbiosis with endobacteria.</title>
        <authorList>
            <person name="Lastovetsky O.A."/>
            <person name="Gaspar M.L."/>
            <person name="Mondo S.J."/>
            <person name="LaButti K.M."/>
            <person name="Sandor L."/>
            <person name="Grigoriev I.V."/>
            <person name="Henry S.A."/>
            <person name="Pawlowska T.E."/>
        </authorList>
    </citation>
    <scope>NUCLEOTIDE SEQUENCE [LARGE SCALE GENOMIC DNA]</scope>
    <source>
        <strain evidence="1 2">ATCC 11559</strain>
    </source>
</reference>
<proteinExistence type="predicted"/>